<evidence type="ECO:0000313" key="2">
    <source>
        <dbReference type="EMBL" id="MEL5995534.1"/>
    </source>
</evidence>
<keyword evidence="3" id="KW-1185">Reference proteome</keyword>
<feature type="transmembrane region" description="Helical" evidence="1">
    <location>
        <begin position="28"/>
        <end position="46"/>
    </location>
</feature>
<evidence type="ECO:0000256" key="1">
    <source>
        <dbReference type="SAM" id="Phobius"/>
    </source>
</evidence>
<sequence>MGNLLYIIAVILVLIWAVSFFGGFFTGGIIHVLLVIAIIAILLRVISGRSAV</sequence>
<dbReference type="Proteomes" id="UP001479606">
    <property type="component" value="Unassembled WGS sequence"/>
</dbReference>
<dbReference type="RefSeq" id="WP_342299431.1">
    <property type="nucleotide sequence ID" value="NZ_JBCEVZ010000039.1"/>
</dbReference>
<organism evidence="2 3">
    <name type="scientific">Hymenobacter segetis</name>
    <dbReference type="NCBI Taxonomy" id="2025509"/>
    <lineage>
        <taxon>Bacteria</taxon>
        <taxon>Pseudomonadati</taxon>
        <taxon>Bacteroidota</taxon>
        <taxon>Cytophagia</taxon>
        <taxon>Cytophagales</taxon>
        <taxon>Hymenobacteraceae</taxon>
        <taxon>Hymenobacter</taxon>
    </lineage>
</organism>
<proteinExistence type="predicted"/>
<feature type="transmembrane region" description="Helical" evidence="1">
    <location>
        <begin position="5"/>
        <end position="22"/>
    </location>
</feature>
<dbReference type="InterPro" id="IPR043727">
    <property type="entry name" value="Lmo0937-like"/>
</dbReference>
<accession>A0ABU9LXQ3</accession>
<keyword evidence="1" id="KW-0812">Transmembrane</keyword>
<keyword evidence="1" id="KW-1133">Transmembrane helix</keyword>
<protein>
    <submittedName>
        <fullName evidence="2">Lmo0937 family membrane protein</fullName>
    </submittedName>
</protein>
<gene>
    <name evidence="2" type="ORF">AAFH49_15060</name>
</gene>
<comment type="caution">
    <text evidence="2">The sequence shown here is derived from an EMBL/GenBank/DDBJ whole genome shotgun (WGS) entry which is preliminary data.</text>
</comment>
<name>A0ABU9LXQ3_9BACT</name>
<reference evidence="2 3" key="1">
    <citation type="journal article" date="2018" name="Arch. Microbiol.">
        <title>Hymenobacter segetis sp. nov., isolated from soil.</title>
        <authorList>
            <person name="Ten L.N."/>
            <person name="Lim S.J."/>
            <person name="Kim B.O."/>
            <person name="Kang I.K."/>
            <person name="Jung H.Y."/>
        </authorList>
    </citation>
    <scope>NUCLEOTIDE SEQUENCE [LARGE SCALE GENOMIC DNA]</scope>
    <source>
        <strain evidence="2 3">S7-3-11</strain>
    </source>
</reference>
<keyword evidence="1" id="KW-0472">Membrane</keyword>
<dbReference type="EMBL" id="JBCEVZ010000039">
    <property type="protein sequence ID" value="MEL5995534.1"/>
    <property type="molecule type" value="Genomic_DNA"/>
</dbReference>
<dbReference type="NCBIfam" id="NF033488">
    <property type="entry name" value="lmo0937_fam_TM"/>
    <property type="match status" value="1"/>
</dbReference>
<evidence type="ECO:0000313" key="3">
    <source>
        <dbReference type="Proteomes" id="UP001479606"/>
    </source>
</evidence>
<dbReference type="Pfam" id="PF18919">
    <property type="entry name" value="DUF5670"/>
    <property type="match status" value="1"/>
</dbReference>